<reference evidence="2 3" key="1">
    <citation type="journal article" date="2016" name="Nat. Commun.">
        <title>Thousands of microbial genomes shed light on interconnected biogeochemical processes in an aquifer system.</title>
        <authorList>
            <person name="Anantharaman K."/>
            <person name="Brown C.T."/>
            <person name="Hug L.A."/>
            <person name="Sharon I."/>
            <person name="Castelle C.J."/>
            <person name="Probst A.J."/>
            <person name="Thomas B.C."/>
            <person name="Singh A."/>
            <person name="Wilkins M.J."/>
            <person name="Karaoz U."/>
            <person name="Brodie E.L."/>
            <person name="Williams K.H."/>
            <person name="Hubbard S.S."/>
            <person name="Banfield J.F."/>
        </authorList>
    </citation>
    <scope>NUCLEOTIDE SEQUENCE [LARGE SCALE GENOMIC DNA]</scope>
</reference>
<proteinExistence type="predicted"/>
<evidence type="ECO:0000313" key="3">
    <source>
        <dbReference type="Proteomes" id="UP000178999"/>
    </source>
</evidence>
<gene>
    <name evidence="2" type="ORF">A2382_03140</name>
</gene>
<dbReference type="InterPro" id="IPR008928">
    <property type="entry name" value="6-hairpin_glycosidase_sf"/>
</dbReference>
<dbReference type="GO" id="GO:0016757">
    <property type="term" value="F:glycosyltransferase activity"/>
    <property type="evidence" value="ECO:0007669"/>
    <property type="project" value="InterPro"/>
</dbReference>
<dbReference type="Gene3D" id="3.40.50.2000">
    <property type="entry name" value="Glycogen Phosphorylase B"/>
    <property type="match status" value="2"/>
</dbReference>
<dbReference type="PANTHER" id="PTHR12526:SF572">
    <property type="entry name" value="BLL5144 PROTEIN"/>
    <property type="match status" value="1"/>
</dbReference>
<comment type="caution">
    <text evidence="2">The sequence shown here is derived from an EMBL/GenBank/DDBJ whole genome shotgun (WGS) entry which is preliminary data.</text>
</comment>
<feature type="domain" description="Glycosyl transferase family 1" evidence="1">
    <location>
        <begin position="183"/>
        <end position="360"/>
    </location>
</feature>
<protein>
    <recommendedName>
        <fullName evidence="1">Glycosyl transferase family 1 domain-containing protein</fullName>
    </recommendedName>
</protein>
<dbReference type="GO" id="GO:0005975">
    <property type="term" value="P:carbohydrate metabolic process"/>
    <property type="evidence" value="ECO:0007669"/>
    <property type="project" value="InterPro"/>
</dbReference>
<dbReference type="PANTHER" id="PTHR12526">
    <property type="entry name" value="GLYCOSYLTRANSFERASE"/>
    <property type="match status" value="1"/>
</dbReference>
<dbReference type="SUPFAM" id="SSF53756">
    <property type="entry name" value="UDP-Glycosyltransferase/glycogen phosphorylase"/>
    <property type="match status" value="1"/>
</dbReference>
<dbReference type="SUPFAM" id="SSF48208">
    <property type="entry name" value="Six-hairpin glycosidases"/>
    <property type="match status" value="1"/>
</dbReference>
<dbReference type="Proteomes" id="UP000178999">
    <property type="component" value="Unassembled WGS sequence"/>
</dbReference>
<dbReference type="Pfam" id="PF00534">
    <property type="entry name" value="Glycos_transf_1"/>
    <property type="match status" value="1"/>
</dbReference>
<dbReference type="InterPro" id="IPR001296">
    <property type="entry name" value="Glyco_trans_1"/>
</dbReference>
<organism evidence="2 3">
    <name type="scientific">Candidatus Woesebacteria bacterium RIFOXYB1_FULL_38_16</name>
    <dbReference type="NCBI Taxonomy" id="1802538"/>
    <lineage>
        <taxon>Bacteria</taxon>
        <taxon>Candidatus Woeseibacteriota</taxon>
    </lineage>
</organism>
<dbReference type="EMBL" id="MGHY01000006">
    <property type="protein sequence ID" value="OGM79896.1"/>
    <property type="molecule type" value="Genomic_DNA"/>
</dbReference>
<sequence length="729" mass="82709">MNKPIVVFIATYPPRECGIATFTQDLLFAFKKMFKGSANCVVAAINLSALDTYEYPPEVEWQINENNKVEYRKLAIELNKNPNILTTIIQHEYGIFGGEEGENILTFINTYKKSLIVTLHTIIPVPSPKMNFVTKTIVKRANKIIVLTDSSRKTIESLYPDSVGKIKVIPHGIHDTPFVTSTKSKQKLKLNNKTILTTFGLLSRGKGIEYILNALPNVVKKFPDLQYLILGETHPIVRREEGESYRLELLSLVSKLNLKNHVKFFDQYLNLPDLLTFLKATDVYISTSINPHQAVSGTLSYALGTGRAVISTDFIQAREMISENIGRVVPSKNSKAMEAEIINLLSNPAALKKMNQYAYEITRPMLWSNVALEFSKTILELSPQLYPKNSLPEINLTHLHYMSDSFGLFQFANFNKPNKKFGYTLDDNARALVVACALRDKKLVEKYLKFIHFCQQTDGTFTNYINHKKKESTAQNEKEDIEECYSRALWGITSVMSTPELSAEIKNTASKIFEGALPHAKNLSHMRAKALVIKALSLIYTSEIERKDLLLKIIDKHAHSLNDSCIKNSSKSWFWFDNYLGYNNALLSESLFIAANITGNNEYRSTAIKSLEFLIGKTFIKKMYVPIGNETWHIQNKSRSEFDQQPEDPASMIFALATAYRTTHNEKYKKLAELCYTWFLGNNILRMPLYNSLNGGCFDGLHPDRVNLNQGAESLVSYLLARLEMDTIA</sequence>
<accession>A0A1F8CUY2</accession>
<dbReference type="AlphaFoldDB" id="A0A1F8CUY2"/>
<evidence type="ECO:0000313" key="2">
    <source>
        <dbReference type="EMBL" id="OGM79896.1"/>
    </source>
</evidence>
<evidence type="ECO:0000259" key="1">
    <source>
        <dbReference type="Pfam" id="PF00534"/>
    </source>
</evidence>
<name>A0A1F8CUY2_9BACT</name>
<dbReference type="STRING" id="1802538.A2382_03140"/>